<dbReference type="InterPro" id="IPR004497">
    <property type="entry name" value="NDHI"/>
</dbReference>
<accession>A0A3Q7F2H7</accession>
<name>A0A3Q7F2H7_SOLLC</name>
<dbReference type="Proteomes" id="UP000004994">
    <property type="component" value="Chromosome 1"/>
</dbReference>
<organism evidence="1">
    <name type="scientific">Solanum lycopersicum</name>
    <name type="common">Tomato</name>
    <name type="synonym">Lycopersicon esculentum</name>
    <dbReference type="NCBI Taxonomy" id="4081"/>
    <lineage>
        <taxon>Eukaryota</taxon>
        <taxon>Viridiplantae</taxon>
        <taxon>Streptophyta</taxon>
        <taxon>Embryophyta</taxon>
        <taxon>Tracheophyta</taxon>
        <taxon>Spermatophyta</taxon>
        <taxon>Magnoliopsida</taxon>
        <taxon>eudicotyledons</taxon>
        <taxon>Gunneridae</taxon>
        <taxon>Pentapetalae</taxon>
        <taxon>asterids</taxon>
        <taxon>lamiids</taxon>
        <taxon>Solanales</taxon>
        <taxon>Solanaceae</taxon>
        <taxon>Solanoideae</taxon>
        <taxon>Solaneae</taxon>
        <taxon>Solanum</taxon>
        <taxon>Solanum subgen. Lycopersicon</taxon>
    </lineage>
</organism>
<keyword evidence="2" id="KW-1185">Reference proteome</keyword>
<dbReference type="PANTHER" id="PTHR47275:SF1">
    <property type="entry name" value="NAD(P)H-QUINONE OXIDOREDUCTASE SUBUNIT I, CHLOROPLASTIC"/>
    <property type="match status" value="1"/>
</dbReference>
<evidence type="ECO:0000313" key="2">
    <source>
        <dbReference type="Proteomes" id="UP000004994"/>
    </source>
</evidence>
<proteinExistence type="predicted"/>
<dbReference type="PaxDb" id="4081-Solyc01g086880.1.1"/>
<evidence type="ECO:0000313" key="1">
    <source>
        <dbReference type="EnsemblPlants" id="Solyc01g086880.2.1"/>
    </source>
</evidence>
<reference evidence="1" key="2">
    <citation type="submission" date="2019-01" db="UniProtKB">
        <authorList>
            <consortium name="EnsemblPlants"/>
        </authorList>
    </citation>
    <scope>IDENTIFICATION</scope>
    <source>
        <strain evidence="1">cv. Heinz 1706</strain>
    </source>
</reference>
<dbReference type="EnsemblPlants" id="Solyc01g086880.2.1">
    <property type="protein sequence ID" value="Solyc01g086880.2.1"/>
    <property type="gene ID" value="Solyc01g086880.2"/>
</dbReference>
<protein>
    <submittedName>
        <fullName evidence="1">Uncharacterized protein</fullName>
    </submittedName>
</protein>
<reference evidence="1" key="1">
    <citation type="journal article" date="2012" name="Nature">
        <title>The tomato genome sequence provides insights into fleshy fruit evolution.</title>
        <authorList>
            <consortium name="Tomato Genome Consortium"/>
        </authorList>
    </citation>
    <scope>NUCLEOTIDE SEQUENCE [LARGE SCALE GENOMIC DNA]</scope>
    <source>
        <strain evidence="1">cv. Heinz 1706</strain>
    </source>
</reference>
<dbReference type="PANTHER" id="PTHR47275">
    <property type="entry name" value="NAD(P)H-QUINONE OXIDOREDUCTASE SUBUNIT I, CHLOROPLASTIC"/>
    <property type="match status" value="1"/>
</dbReference>
<dbReference type="InParanoid" id="A0A3Q7F2H7"/>
<sequence length="90" mass="10962">MHDCEVFVCVCPIDLPVFDWKLESHVRKKRLLNYSIEFGIFIFSGNCVEYYLTNCLPMTEEYELSTYDCHKLNYNHLKKFYIFKFYSIYT</sequence>
<dbReference type="Gramene" id="Solyc01g086880.2.1">
    <property type="protein sequence ID" value="Solyc01g086880.2.1"/>
    <property type="gene ID" value="Solyc01g086880.2"/>
</dbReference>
<dbReference type="Gene3D" id="3.30.70.3270">
    <property type="match status" value="1"/>
</dbReference>
<dbReference type="AlphaFoldDB" id="A0A3Q7F2H7"/>
<dbReference type="STRING" id="4081.A0A3Q7F2H7"/>
<dbReference type="OMA" id="YDCHKLN"/>
<dbReference type="GO" id="GO:0008137">
    <property type="term" value="F:NADH dehydrogenase (ubiquinone) activity"/>
    <property type="evidence" value="ECO:0007669"/>
    <property type="project" value="InterPro"/>
</dbReference>